<dbReference type="RefSeq" id="WP_196940717.1">
    <property type="nucleotide sequence ID" value="NZ_MU158691.1"/>
</dbReference>
<evidence type="ECO:0000313" key="3">
    <source>
        <dbReference type="Proteomes" id="UP000618319"/>
    </source>
</evidence>
<keyword evidence="3" id="KW-1185">Reference proteome</keyword>
<organism evidence="2 3">
    <name type="scientific">Sphingobacterium pedocola</name>
    <dbReference type="NCBI Taxonomy" id="2082722"/>
    <lineage>
        <taxon>Bacteria</taxon>
        <taxon>Pseudomonadati</taxon>
        <taxon>Bacteroidota</taxon>
        <taxon>Sphingobacteriia</taxon>
        <taxon>Sphingobacteriales</taxon>
        <taxon>Sphingobacteriaceae</taxon>
        <taxon>Sphingobacterium</taxon>
    </lineage>
</organism>
<dbReference type="Gene3D" id="3.40.50.150">
    <property type="entry name" value="Vaccinia Virus protein VP39"/>
    <property type="match status" value="1"/>
</dbReference>
<evidence type="ECO:0000259" key="1">
    <source>
        <dbReference type="Pfam" id="PF13649"/>
    </source>
</evidence>
<dbReference type="InterPro" id="IPR041698">
    <property type="entry name" value="Methyltransf_25"/>
</dbReference>
<reference evidence="2 3" key="1">
    <citation type="submission" date="2018-02" db="EMBL/GenBank/DDBJ databases">
        <title>Sphingobacterium KA21.</title>
        <authorList>
            <person name="Vasarhelyi B.M."/>
            <person name="Deshmukh S."/>
            <person name="Balint B."/>
            <person name="Kukolya J."/>
        </authorList>
    </citation>
    <scope>NUCLEOTIDE SEQUENCE [LARGE SCALE GENOMIC DNA]</scope>
    <source>
        <strain evidence="2 3">Ka21</strain>
    </source>
</reference>
<feature type="domain" description="Methyltransferase" evidence="1">
    <location>
        <begin position="38"/>
        <end position="131"/>
    </location>
</feature>
<dbReference type="Pfam" id="PF13649">
    <property type="entry name" value="Methyltransf_25"/>
    <property type="match status" value="1"/>
</dbReference>
<comment type="caution">
    <text evidence="2">The sequence shown here is derived from an EMBL/GenBank/DDBJ whole genome shotgun (WGS) entry which is preliminary data.</text>
</comment>
<dbReference type="PANTHER" id="PTHR43591">
    <property type="entry name" value="METHYLTRANSFERASE"/>
    <property type="match status" value="1"/>
</dbReference>
<dbReference type="CDD" id="cd02440">
    <property type="entry name" value="AdoMet_MTases"/>
    <property type="match status" value="1"/>
</dbReference>
<gene>
    <name evidence="2" type="ORF">C4F40_09235</name>
</gene>
<dbReference type="Proteomes" id="UP000618319">
    <property type="component" value="Unassembled WGS sequence"/>
</dbReference>
<name>A0ABR9T753_9SPHI</name>
<accession>A0ABR9T753</accession>
<dbReference type="InterPro" id="IPR029063">
    <property type="entry name" value="SAM-dependent_MTases_sf"/>
</dbReference>
<keyword evidence="2" id="KW-0830">Ubiquinone</keyword>
<dbReference type="EMBL" id="PSKQ01000018">
    <property type="protein sequence ID" value="MBE8720904.1"/>
    <property type="molecule type" value="Genomic_DNA"/>
</dbReference>
<protein>
    <submittedName>
        <fullName evidence="2">Ubiquinone biosynthesis protein UbiE</fullName>
    </submittedName>
</protein>
<evidence type="ECO:0000313" key="2">
    <source>
        <dbReference type="EMBL" id="MBE8720904.1"/>
    </source>
</evidence>
<dbReference type="SUPFAM" id="SSF53335">
    <property type="entry name" value="S-adenosyl-L-methionine-dependent methyltransferases"/>
    <property type="match status" value="1"/>
</dbReference>
<proteinExistence type="predicted"/>
<sequence>MTDAKHYGAGYLTDTGDFLKQLKVHSYAPFSNTKEGVVVDLGCGTGMDAILIADMLGDVVRVVGIDHDPLMIEQARIATGARTNINFISGEVYKLDFEDNGIAGVRMERVVQHLSQPATMFQEVYRVLRPGHPVVIVETIWNSLNLYSGHVELEQRLRDYLTDQKVNNGWAGNKLTKDLASNGFQEIRLETYCMVVRSKEEANRYLFLNRIIAEMVEKEILSDEEAADFTSSLERADEGGYFTCSMNLVLAKAIK</sequence>
<dbReference type="PANTHER" id="PTHR43591:SF24">
    <property type="entry name" value="2-METHOXY-6-POLYPRENYL-1,4-BENZOQUINOL METHYLASE, MITOCHONDRIAL"/>
    <property type="match status" value="1"/>
</dbReference>